<evidence type="ECO:0000313" key="1">
    <source>
        <dbReference type="EMBL" id="MTW18827.1"/>
    </source>
</evidence>
<organism evidence="1 2">
    <name type="scientific">Rhodoplanes serenus</name>
    <dbReference type="NCBI Taxonomy" id="200615"/>
    <lineage>
        <taxon>Bacteria</taxon>
        <taxon>Pseudomonadati</taxon>
        <taxon>Pseudomonadota</taxon>
        <taxon>Alphaproteobacteria</taxon>
        <taxon>Hyphomicrobiales</taxon>
        <taxon>Nitrobacteraceae</taxon>
        <taxon>Rhodoplanes</taxon>
    </lineage>
</organism>
<dbReference type="RefSeq" id="WP_111383627.1">
    <property type="nucleotide sequence ID" value="NZ_NPEW01000010.1"/>
</dbReference>
<dbReference type="EMBL" id="WNKV01000020">
    <property type="protein sequence ID" value="MTW18827.1"/>
    <property type="molecule type" value="Genomic_DNA"/>
</dbReference>
<gene>
    <name evidence="1" type="ORF">GJ689_21750</name>
</gene>
<comment type="caution">
    <text evidence="1">The sequence shown here is derived from an EMBL/GenBank/DDBJ whole genome shotgun (WGS) entry which is preliminary data.</text>
</comment>
<evidence type="ECO:0000313" key="2">
    <source>
        <dbReference type="Proteomes" id="UP000438991"/>
    </source>
</evidence>
<proteinExistence type="predicted"/>
<dbReference type="Proteomes" id="UP000438991">
    <property type="component" value="Unassembled WGS sequence"/>
</dbReference>
<name>A0A327KEL2_9BRAD</name>
<accession>A0A327KEL2</accession>
<protein>
    <submittedName>
        <fullName evidence="1">Uncharacterized protein</fullName>
    </submittedName>
</protein>
<sequence>MAALTVLGTLHKARELVHAGVCDGLFEAIGALRGEASGPVRDCAYFALMETAAAGDGVASFTTLARPGEAALTLLDATIARLTAALH</sequence>
<reference evidence="1 2" key="1">
    <citation type="submission" date="2019-11" db="EMBL/GenBank/DDBJ databases">
        <title>Whole-genome sequence of Rhodoplanes serenus DSM 18633, type strain.</title>
        <authorList>
            <person name="Kyndt J.A."/>
            <person name="Meyer T.E."/>
        </authorList>
    </citation>
    <scope>NUCLEOTIDE SEQUENCE [LARGE SCALE GENOMIC DNA]</scope>
    <source>
        <strain evidence="1 2">DSM 18633</strain>
    </source>
</reference>
<dbReference type="AlphaFoldDB" id="A0A327KEL2"/>